<dbReference type="GO" id="GO:0006897">
    <property type="term" value="P:endocytosis"/>
    <property type="evidence" value="ECO:0007669"/>
    <property type="project" value="UniProtKB-KW"/>
</dbReference>
<dbReference type="InterPro" id="IPR002172">
    <property type="entry name" value="LDrepeatLR_classA_rpt"/>
</dbReference>
<dbReference type="InterPro" id="IPR000859">
    <property type="entry name" value="CUB_dom"/>
</dbReference>
<keyword evidence="4" id="KW-0677">Repeat</keyword>
<dbReference type="CDD" id="cd00112">
    <property type="entry name" value="LDLa"/>
    <property type="match status" value="2"/>
</dbReference>
<evidence type="ECO:0000256" key="10">
    <source>
        <dbReference type="PROSITE-ProRule" id="PRU00124"/>
    </source>
</evidence>
<evidence type="ECO:0000256" key="4">
    <source>
        <dbReference type="ARBA" id="ARBA00022737"/>
    </source>
</evidence>
<feature type="chain" id="PRO_5044813511" evidence="12">
    <location>
        <begin position="29"/>
        <end position="768"/>
    </location>
</feature>
<keyword evidence="7 10" id="KW-1015">Disulfide bond</keyword>
<dbReference type="GO" id="GO:0005905">
    <property type="term" value="C:clathrin-coated pit"/>
    <property type="evidence" value="ECO:0007669"/>
    <property type="project" value="UniProtKB-KW"/>
</dbReference>
<feature type="disulfide bond" evidence="10">
    <location>
        <begin position="663"/>
        <end position="678"/>
    </location>
</feature>
<evidence type="ECO:0000256" key="11">
    <source>
        <dbReference type="SAM" id="MobiDB-lite"/>
    </source>
</evidence>
<comment type="caution">
    <text evidence="10">Lacks conserved residue(s) required for the propagation of feature annotation.</text>
</comment>
<dbReference type="InterPro" id="IPR016186">
    <property type="entry name" value="C-type_lectin-like/link_sf"/>
</dbReference>
<dbReference type="Gene3D" id="2.60.120.290">
    <property type="entry name" value="Spermadhesin, CUB domain"/>
    <property type="match status" value="1"/>
</dbReference>
<dbReference type="SMART" id="SM00042">
    <property type="entry name" value="CUB"/>
    <property type="match status" value="1"/>
</dbReference>
<dbReference type="SUPFAM" id="SSF57424">
    <property type="entry name" value="LDL receptor-like module"/>
    <property type="match status" value="2"/>
</dbReference>
<evidence type="ECO:0000256" key="12">
    <source>
        <dbReference type="SAM" id="SignalP"/>
    </source>
</evidence>
<dbReference type="AlphaFoldDB" id="A0ABD0K794"/>
<gene>
    <name evidence="15" type="ORF">BaRGS_00025878</name>
</gene>
<name>A0ABD0K794_9CAEN</name>
<organism evidence="15 16">
    <name type="scientific">Batillaria attramentaria</name>
    <dbReference type="NCBI Taxonomy" id="370345"/>
    <lineage>
        <taxon>Eukaryota</taxon>
        <taxon>Metazoa</taxon>
        <taxon>Spiralia</taxon>
        <taxon>Lophotrochozoa</taxon>
        <taxon>Mollusca</taxon>
        <taxon>Gastropoda</taxon>
        <taxon>Caenogastropoda</taxon>
        <taxon>Sorbeoconcha</taxon>
        <taxon>Cerithioidea</taxon>
        <taxon>Batillariidae</taxon>
        <taxon>Batillaria</taxon>
    </lineage>
</organism>
<dbReference type="Pfam" id="PF00431">
    <property type="entry name" value="CUB"/>
    <property type="match status" value="1"/>
</dbReference>
<feature type="domain" description="C-type lectin" evidence="14">
    <location>
        <begin position="444"/>
        <end position="527"/>
    </location>
</feature>
<keyword evidence="16" id="KW-1185">Reference proteome</keyword>
<evidence type="ECO:0000313" key="16">
    <source>
        <dbReference type="Proteomes" id="UP001519460"/>
    </source>
</evidence>
<evidence type="ECO:0000256" key="2">
    <source>
        <dbReference type="ARBA" id="ARBA00022583"/>
    </source>
</evidence>
<evidence type="ECO:0000313" key="15">
    <source>
        <dbReference type="EMBL" id="KAK7482845.1"/>
    </source>
</evidence>
<reference evidence="15 16" key="1">
    <citation type="journal article" date="2023" name="Sci. Data">
        <title>Genome assembly of the Korean intertidal mud-creeper Batillaria attramentaria.</title>
        <authorList>
            <person name="Patra A.K."/>
            <person name="Ho P.T."/>
            <person name="Jun S."/>
            <person name="Lee S.J."/>
            <person name="Kim Y."/>
            <person name="Won Y.J."/>
        </authorList>
    </citation>
    <scope>NUCLEOTIDE SEQUENCE [LARGE SCALE GENOMIC DNA]</scope>
    <source>
        <strain evidence="15">Wonlab-2016</strain>
    </source>
</reference>
<sequence>MAHAGVSGPFSVAVCLLTVPLLLDGVQCVTDASITNHSTFTETSSMALQLTETNKIGKFEFSTPSLTLGHTLSETSTPYFENSEHNVTRSVSTTDTSSGSSAYKDDVTAELTSLPSSHSDVSEVYPGYGQVYVSSSDVFDCFLSEDSLYINAYEGTIEYKMEASQTLPAGTKYCKVWITVPPELIVKMNVLQFAVADIHTMYMWIKDAKINPSLFLFNHDPGEKTYEPVMAFSNEAVISLQANMGEESSLLIKFTAVPESARPQLEIGRTSPTTGYVQTPGWASQDQYPMFMDSKVRVDVPQDNILMISFEGFDLDDRTRRGCYDDKVVLYIGGDSRSNKEQELCHPDDIRGKEQFETNVMYVRFFSDDEEWETQIGFKLVFSFHNYSERPQELTDGKWNCSVPYFFKFHEHFPCNLVADCENGEDELKCPYTNSACGQGKVFIGESCYIYVIPEDQITWNQAALICLQRGSHLANFNTPEEMYHVGTLLRKHAFFRVFIGLRSSSPSFPSMYKDVFQWTDGTVAYYVTMRGSMQLRPACGLFQNSEFYRGRGRFRVTIESCSQVFSAHVLCELDSTTTASPEQSAEPSRVVIPKSSQHTSNITAVQCPKGHLTHTFLACDIHSACFVERPGVSATCRAPLSPLPPSFTCASEVQLVPYTLVCDYRPDCNDGSDEDFCVFPPCDVDKPLKCGNQQCVSYYEICDRTDHCADGMDEIECPQLRMSVTSVYNKLPPGIVRFLPTPLEDRETRYEKAQRFSKEELEYMEST</sequence>
<evidence type="ECO:0000256" key="8">
    <source>
        <dbReference type="ARBA" id="ARBA00023176"/>
    </source>
</evidence>
<protein>
    <submittedName>
        <fullName evidence="15">Uncharacterized protein</fullName>
    </submittedName>
</protein>
<evidence type="ECO:0000256" key="6">
    <source>
        <dbReference type="ARBA" id="ARBA00023136"/>
    </source>
</evidence>
<keyword evidence="3" id="KW-0812">Transmembrane</keyword>
<evidence type="ECO:0000259" key="13">
    <source>
        <dbReference type="PROSITE" id="PS01180"/>
    </source>
</evidence>
<keyword evidence="2" id="KW-0254">Endocytosis</keyword>
<dbReference type="InterPro" id="IPR016187">
    <property type="entry name" value="CTDL_fold"/>
</dbReference>
<comment type="caution">
    <text evidence="15">The sequence shown here is derived from an EMBL/GenBank/DDBJ whole genome shotgun (WGS) entry which is preliminary data.</text>
</comment>
<dbReference type="PROSITE" id="PS50041">
    <property type="entry name" value="C_TYPE_LECTIN_2"/>
    <property type="match status" value="1"/>
</dbReference>
<dbReference type="PANTHER" id="PTHR24270">
    <property type="entry name" value="LOW-DENSITY LIPOPROTEIN RECEPTOR-RELATED"/>
    <property type="match status" value="1"/>
</dbReference>
<evidence type="ECO:0000256" key="7">
    <source>
        <dbReference type="ARBA" id="ARBA00023157"/>
    </source>
</evidence>
<dbReference type="InterPro" id="IPR001304">
    <property type="entry name" value="C-type_lectin-like"/>
</dbReference>
<dbReference type="CDD" id="cd00037">
    <property type="entry name" value="CLECT"/>
    <property type="match status" value="1"/>
</dbReference>
<dbReference type="Gene3D" id="4.10.400.10">
    <property type="entry name" value="Low-density Lipoprotein Receptor"/>
    <property type="match status" value="2"/>
</dbReference>
<dbReference type="PROSITE" id="PS50068">
    <property type="entry name" value="LDLRA_2"/>
    <property type="match status" value="2"/>
</dbReference>
<dbReference type="Proteomes" id="UP001519460">
    <property type="component" value="Unassembled WGS sequence"/>
</dbReference>
<proteinExistence type="predicted"/>
<dbReference type="InterPro" id="IPR036055">
    <property type="entry name" value="LDL_receptor-like_sf"/>
</dbReference>
<dbReference type="CDD" id="cd00041">
    <property type="entry name" value="CUB"/>
    <property type="match status" value="1"/>
</dbReference>
<dbReference type="PROSITE" id="PS01180">
    <property type="entry name" value="CUB"/>
    <property type="match status" value="1"/>
</dbReference>
<dbReference type="InterPro" id="IPR035914">
    <property type="entry name" value="Sperma_CUB_dom_sf"/>
</dbReference>
<accession>A0ABD0K794</accession>
<keyword evidence="6" id="KW-0472">Membrane</keyword>
<dbReference type="Gene3D" id="3.10.100.10">
    <property type="entry name" value="Mannose-Binding Protein A, subunit A"/>
    <property type="match status" value="1"/>
</dbReference>
<evidence type="ECO:0000256" key="1">
    <source>
        <dbReference type="ARBA" id="ARBA00004167"/>
    </source>
</evidence>
<evidence type="ECO:0000256" key="5">
    <source>
        <dbReference type="ARBA" id="ARBA00022989"/>
    </source>
</evidence>
<feature type="non-terminal residue" evidence="15">
    <location>
        <position position="768"/>
    </location>
</feature>
<feature type="signal peptide" evidence="12">
    <location>
        <begin position="1"/>
        <end position="28"/>
    </location>
</feature>
<comment type="subcellular location">
    <subcellularLocation>
        <location evidence="9">Membrane</location>
        <location evidence="9">Coated pit</location>
    </subcellularLocation>
    <subcellularLocation>
        <location evidence="1">Membrane</location>
        <topology evidence="1">Single-pass membrane protein</topology>
    </subcellularLocation>
</comment>
<keyword evidence="12" id="KW-0732">Signal</keyword>
<keyword evidence="8" id="KW-0168">Coated pit</keyword>
<dbReference type="SUPFAM" id="SSF49854">
    <property type="entry name" value="Spermadhesin, CUB domain"/>
    <property type="match status" value="1"/>
</dbReference>
<dbReference type="SUPFAM" id="SSF56436">
    <property type="entry name" value="C-type lectin-like"/>
    <property type="match status" value="1"/>
</dbReference>
<keyword evidence="5" id="KW-1133">Transmembrane helix</keyword>
<dbReference type="PRINTS" id="PR00261">
    <property type="entry name" value="LDLRECEPTOR"/>
</dbReference>
<feature type="disulfide bond" evidence="10">
    <location>
        <begin position="703"/>
        <end position="718"/>
    </location>
</feature>
<feature type="region of interest" description="Disordered" evidence="11">
    <location>
        <begin position="79"/>
        <end position="102"/>
    </location>
</feature>
<dbReference type="EMBL" id="JACVVK020000237">
    <property type="protein sequence ID" value="KAK7482845.1"/>
    <property type="molecule type" value="Genomic_DNA"/>
</dbReference>
<dbReference type="InterPro" id="IPR050685">
    <property type="entry name" value="LDLR"/>
</dbReference>
<dbReference type="Pfam" id="PF00057">
    <property type="entry name" value="Ldl_recept_a"/>
    <property type="match status" value="1"/>
</dbReference>
<feature type="disulfide bond" evidence="10">
    <location>
        <begin position="691"/>
        <end position="709"/>
    </location>
</feature>
<evidence type="ECO:0000259" key="14">
    <source>
        <dbReference type="PROSITE" id="PS50041"/>
    </source>
</evidence>
<dbReference type="SMART" id="SM00034">
    <property type="entry name" value="CLECT"/>
    <property type="match status" value="1"/>
</dbReference>
<feature type="compositionally biased region" description="Low complexity" evidence="11">
    <location>
        <begin position="88"/>
        <end position="101"/>
    </location>
</feature>
<evidence type="ECO:0000256" key="3">
    <source>
        <dbReference type="ARBA" id="ARBA00022692"/>
    </source>
</evidence>
<feature type="domain" description="CUB" evidence="13">
    <location>
        <begin position="266"/>
        <end position="385"/>
    </location>
</feature>
<dbReference type="SMART" id="SM00192">
    <property type="entry name" value="LDLa"/>
    <property type="match status" value="3"/>
</dbReference>
<evidence type="ECO:0000256" key="9">
    <source>
        <dbReference type="ARBA" id="ARBA00037878"/>
    </source>
</evidence>